<protein>
    <submittedName>
        <fullName evidence="1">Uncharacterized protein</fullName>
    </submittedName>
</protein>
<evidence type="ECO:0000313" key="2">
    <source>
        <dbReference type="Proteomes" id="UP000309997"/>
    </source>
</evidence>
<evidence type="ECO:0000313" key="1">
    <source>
        <dbReference type="EMBL" id="KAL3565338.1"/>
    </source>
</evidence>
<proteinExistence type="predicted"/>
<name>A0ACC4AHL3_POPAL</name>
<sequence>MIKDSGSGGTSSSAGEDEARASMSSCPQKHYVQFALRESLWQNLYKWSPYDMDISQMRDGMRKRFLEGKRHWNGRLQNIASCNEGYCDVFPYKTEKEEILTTQ</sequence>
<keyword evidence="2" id="KW-1185">Reference proteome</keyword>
<gene>
    <name evidence="1" type="ORF">D5086_033384</name>
</gene>
<dbReference type="Proteomes" id="UP000309997">
    <property type="component" value="Unassembled WGS sequence"/>
</dbReference>
<comment type="caution">
    <text evidence="1">The sequence shown here is derived from an EMBL/GenBank/DDBJ whole genome shotgun (WGS) entry which is preliminary data.</text>
</comment>
<organism evidence="1 2">
    <name type="scientific">Populus alba</name>
    <name type="common">White poplar</name>
    <dbReference type="NCBI Taxonomy" id="43335"/>
    <lineage>
        <taxon>Eukaryota</taxon>
        <taxon>Viridiplantae</taxon>
        <taxon>Streptophyta</taxon>
        <taxon>Embryophyta</taxon>
        <taxon>Tracheophyta</taxon>
        <taxon>Spermatophyta</taxon>
        <taxon>Magnoliopsida</taxon>
        <taxon>eudicotyledons</taxon>
        <taxon>Gunneridae</taxon>
        <taxon>Pentapetalae</taxon>
        <taxon>rosids</taxon>
        <taxon>fabids</taxon>
        <taxon>Malpighiales</taxon>
        <taxon>Salicaceae</taxon>
        <taxon>Saliceae</taxon>
        <taxon>Populus</taxon>
    </lineage>
</organism>
<dbReference type="EMBL" id="RCHU02000019">
    <property type="protein sequence ID" value="KAL3565338.1"/>
    <property type="molecule type" value="Genomic_DNA"/>
</dbReference>
<reference evidence="1 2" key="1">
    <citation type="journal article" date="2024" name="Plant Biotechnol. J.">
        <title>Genome and CRISPR/Cas9 system of a widespread forest tree (Populus alba) in the world.</title>
        <authorList>
            <person name="Liu Y.J."/>
            <person name="Jiang P.F."/>
            <person name="Han X.M."/>
            <person name="Li X.Y."/>
            <person name="Wang H.M."/>
            <person name="Wang Y.J."/>
            <person name="Wang X.X."/>
            <person name="Zeng Q.Y."/>
        </authorList>
    </citation>
    <scope>NUCLEOTIDE SEQUENCE [LARGE SCALE GENOMIC DNA]</scope>
    <source>
        <strain evidence="2">cv. PAL-ZL1</strain>
    </source>
</reference>
<accession>A0ACC4AHL3</accession>